<reference evidence="9" key="1">
    <citation type="journal article" date="2019" name="Int. J. Syst. Evol. Microbiol.">
        <title>The Global Catalogue of Microorganisms (GCM) 10K type strain sequencing project: providing services to taxonomists for standard genome sequencing and annotation.</title>
        <authorList>
            <consortium name="The Broad Institute Genomics Platform"/>
            <consortium name="The Broad Institute Genome Sequencing Center for Infectious Disease"/>
            <person name="Wu L."/>
            <person name="Ma J."/>
        </authorList>
    </citation>
    <scope>NUCLEOTIDE SEQUENCE [LARGE SCALE GENOMIC DNA]</scope>
    <source>
        <strain evidence="9">NBRC 106348</strain>
    </source>
</reference>
<dbReference type="EMBL" id="BSUK01000001">
    <property type="protein sequence ID" value="GMA23645.1"/>
    <property type="molecule type" value="Genomic_DNA"/>
</dbReference>
<dbReference type="PROSITE" id="PS00775">
    <property type="entry name" value="GLYCOSYL_HYDROL_F3"/>
    <property type="match status" value="1"/>
</dbReference>
<dbReference type="Gene3D" id="3.40.50.1700">
    <property type="entry name" value="Glycoside hydrolase family 3 C-terminal domain"/>
    <property type="match status" value="1"/>
</dbReference>
<evidence type="ECO:0000256" key="4">
    <source>
        <dbReference type="RuleBase" id="RU361161"/>
    </source>
</evidence>
<dbReference type="Gene3D" id="2.60.40.10">
    <property type="entry name" value="Immunoglobulins"/>
    <property type="match status" value="2"/>
</dbReference>
<evidence type="ECO:0000313" key="9">
    <source>
        <dbReference type="Proteomes" id="UP001157091"/>
    </source>
</evidence>
<keyword evidence="6" id="KW-0812">Transmembrane</keyword>
<evidence type="ECO:0000313" key="8">
    <source>
        <dbReference type="EMBL" id="GMA23645.1"/>
    </source>
</evidence>
<dbReference type="InterPro" id="IPR036962">
    <property type="entry name" value="Glyco_hydro_3_N_sf"/>
</dbReference>
<dbReference type="InterPro" id="IPR050288">
    <property type="entry name" value="Cellulose_deg_GH3"/>
</dbReference>
<keyword evidence="6" id="KW-0472">Membrane</keyword>
<dbReference type="InterPro" id="IPR013783">
    <property type="entry name" value="Ig-like_fold"/>
</dbReference>
<dbReference type="Proteomes" id="UP001157091">
    <property type="component" value="Unassembled WGS sequence"/>
</dbReference>
<keyword evidence="3" id="KW-0119">Carbohydrate metabolism</keyword>
<dbReference type="SUPFAM" id="SSF52279">
    <property type="entry name" value="Beta-D-glucan exohydrolase, C-terminal domain"/>
    <property type="match status" value="1"/>
</dbReference>
<evidence type="ECO:0000256" key="2">
    <source>
        <dbReference type="ARBA" id="ARBA00022801"/>
    </source>
</evidence>
<dbReference type="InterPro" id="IPR017853">
    <property type="entry name" value="GH"/>
</dbReference>
<dbReference type="InterPro" id="IPR036881">
    <property type="entry name" value="Glyco_hydro_3_C_sf"/>
</dbReference>
<dbReference type="Pfam" id="PF00933">
    <property type="entry name" value="Glyco_hydro_3"/>
    <property type="match status" value="1"/>
</dbReference>
<dbReference type="PRINTS" id="PR00133">
    <property type="entry name" value="GLHYDRLASE3"/>
</dbReference>
<dbReference type="InterPro" id="IPR019800">
    <property type="entry name" value="Glyco_hydro_3_AS"/>
</dbReference>
<dbReference type="SUPFAM" id="SSF51445">
    <property type="entry name" value="(Trans)glycosidases"/>
    <property type="match status" value="1"/>
</dbReference>
<evidence type="ECO:0000256" key="3">
    <source>
        <dbReference type="ARBA" id="ARBA00023277"/>
    </source>
</evidence>
<dbReference type="InterPro" id="IPR058094">
    <property type="entry name" value="Ig-like_OmpL47-like"/>
</dbReference>
<dbReference type="InterPro" id="IPR026891">
    <property type="entry name" value="Fn3-like"/>
</dbReference>
<keyword evidence="4" id="KW-0326">Glycosidase</keyword>
<dbReference type="SMART" id="SM01217">
    <property type="entry name" value="Fn3_like"/>
    <property type="match status" value="1"/>
</dbReference>
<protein>
    <recommendedName>
        <fullName evidence="7">Fibronectin type III-like domain-containing protein</fullName>
    </recommendedName>
</protein>
<proteinExistence type="inferred from homology"/>
<accession>A0ABQ6HYZ2</accession>
<organism evidence="8 9">
    <name type="scientific">Luteimicrobium album</name>
    <dbReference type="NCBI Taxonomy" id="1054550"/>
    <lineage>
        <taxon>Bacteria</taxon>
        <taxon>Bacillati</taxon>
        <taxon>Actinomycetota</taxon>
        <taxon>Actinomycetes</taxon>
        <taxon>Micrococcales</taxon>
        <taxon>Luteimicrobium</taxon>
    </lineage>
</organism>
<dbReference type="Gene3D" id="3.20.20.300">
    <property type="entry name" value="Glycoside hydrolase, family 3, N-terminal domain"/>
    <property type="match status" value="1"/>
</dbReference>
<evidence type="ECO:0000259" key="7">
    <source>
        <dbReference type="SMART" id="SM01217"/>
    </source>
</evidence>
<name>A0ABQ6HYZ2_9MICO</name>
<evidence type="ECO:0000256" key="6">
    <source>
        <dbReference type="SAM" id="Phobius"/>
    </source>
</evidence>
<dbReference type="PANTHER" id="PTHR42715:SF10">
    <property type="entry name" value="BETA-GLUCOSIDASE"/>
    <property type="match status" value="1"/>
</dbReference>
<dbReference type="Gene3D" id="2.60.40.2700">
    <property type="match status" value="2"/>
</dbReference>
<keyword evidence="9" id="KW-1185">Reference proteome</keyword>
<feature type="transmembrane region" description="Helical" evidence="6">
    <location>
        <begin position="50"/>
        <end position="71"/>
    </location>
</feature>
<dbReference type="InterPro" id="IPR001764">
    <property type="entry name" value="Glyco_hydro_3_N"/>
</dbReference>
<comment type="similarity">
    <text evidence="1 4">Belongs to the glycosyl hydrolase 3 family.</text>
</comment>
<dbReference type="InterPro" id="IPR002772">
    <property type="entry name" value="Glyco_hydro_3_C"/>
</dbReference>
<keyword evidence="6" id="KW-1133">Transmembrane helix</keyword>
<evidence type="ECO:0000256" key="1">
    <source>
        <dbReference type="ARBA" id="ARBA00005336"/>
    </source>
</evidence>
<keyword evidence="2 4" id="KW-0378">Hydrolase</keyword>
<dbReference type="PANTHER" id="PTHR42715">
    <property type="entry name" value="BETA-GLUCOSIDASE"/>
    <property type="match status" value="1"/>
</dbReference>
<dbReference type="NCBIfam" id="NF047446">
    <property type="entry name" value="barrel_OmpL47"/>
    <property type="match status" value="1"/>
</dbReference>
<feature type="region of interest" description="Disordered" evidence="5">
    <location>
        <begin position="1"/>
        <end position="32"/>
    </location>
</feature>
<dbReference type="Pfam" id="PF14310">
    <property type="entry name" value="Fn3-like"/>
    <property type="match status" value="1"/>
</dbReference>
<evidence type="ECO:0000256" key="5">
    <source>
        <dbReference type="SAM" id="MobiDB-lite"/>
    </source>
</evidence>
<dbReference type="Pfam" id="PF01915">
    <property type="entry name" value="Glyco_hydro_3_C"/>
    <property type="match status" value="1"/>
</dbReference>
<feature type="domain" description="Fibronectin type III-like" evidence="7">
    <location>
        <begin position="410"/>
        <end position="481"/>
    </location>
</feature>
<comment type="caution">
    <text evidence="8">The sequence shown here is derived from an EMBL/GenBank/DDBJ whole genome shotgun (WGS) entry which is preliminary data.</text>
</comment>
<sequence length="1431" mass="149670">MVVRKPVADDALLEEPKAGRRQGPPRDLGPVVREDNDMQRASRVHHIRRAALPLALAGALVVSASLAAGAATTNPSPGALELTNAALSERAATQGMVLLENHDSALPMQKSGNVALFGVGAYKTVKGGTGSGRVNNRSTVSVRQGLEGAGYRVTTSDSYYDTMVDAFVNAYGDGGDDSLKAPKIDYSSVEQALDSSTVAPTSPTETAIYVLARNSGEASDRSSGKGDYELADVERANIELIGRTYKHVIVVLNVGGVVDTAFYHELNSSEVDPDGGTAIDSLLLMSQAGQESGNALVKVLNGQVTPSGKLTDTWADKYSYYPASTTFGNNDGNSSTEKYTEGIYVGYRYFDSFYRTIDAANPGDAVNYPFGYGLSYTDFHIDPQKVAADVDHVTVKAKVTNVGLEYTGKEVVEVYASAPQDGLDEPYQQLVGYAKTSELAPGGAQTLTVRFDTSSLASYDSAKAANVLAAGDYAIRIGNSSRNTHVVAKLRVGSATTVEQLANELDGADPSTDRVSDPANFYSYPGEAAELAAAPTIKIDTDGFRPINSASSLEQDVPVASSSMYYGTDGSLMGSTTAYVSNTEENWENTGAPYVARSGESLSPVRTDPKATLYDVATGRTTMEQFVAGMTVAQLADIVEGSSIRGTTLSVAGSAGYTTAKYEALGIPGMSLTNGPAGLGITQKIASSPATYEFATAWPVGTLLAQSWDQDLVREVGAAIGAEMREYGATLWLAPGMNIHRDPLNGRNFEYYSEDPLVSGLIGAATTLGVQSVPGVGVTIKHFAANNQEASRQSMNAVISERALRDIYLKGFEIAVKSSQPMAVMSSYNKVNGTYSSLNYDLNTDVLRGEWGFRGLVMTDWNSNHGIATTMYSGNDLAAPGDNPASVINATVAVAPTIDHDGLPAYTKTTSAVGSTSYTWQVGALTLSASGAESFSTVVNSETDLSKASLSKAVTVDYLNSQTVVSVPAYGTVDGAYRAVSSFLSSSNSALSSSAKAAISVADIVRAVPDDSSSPVTSYKVTVKGDYKPTNRTMRLGDLQRSAMRVLNAAMQSAPFAELANEQGVSGIRVSPYTEQFTNLEQYVDVSKGNVTNETGPAPAFTVVTTPAVPASGWYTGPVSVSVSASDGDIVTVAVDGGESQVYTGIPVTVSGDGEHQVLVAVTKDGSKPGLKALTLKTDSTAPTVSVTSAASGGLTLKATDALSGVKSVQYSLDKGKTWKTYTSAVAIPGAPKAVSYRATDKAGNVSAARSVTVQGVLTLSTPSISGTVAVGHKVSAKVTRHTAGASLSYQWKLNGKVVKGATKSFYTLPAFAKGKHLAVTVTEKKSGYATVTKTSAAKTVKAGTLTLSTPSIKGTVITKHTVKASVSRHTSGAKLSYQWKLNGKAVKGATKARYTLPKSAKGKKVTVTVSEKKSGYTTITKTSGSKTVKK</sequence>
<gene>
    <name evidence="8" type="ORF">GCM10025864_14040</name>
</gene>